<dbReference type="GeneID" id="85021830"/>
<reference evidence="2 3" key="1">
    <citation type="submission" date="2020-03" db="EMBL/GenBank/DDBJ databases">
        <title>Isolation of cellulose-producing strains, genome characterization and application of the synthesized cellulose films as an economical and sustainable material for piezoelectric sensor construction.</title>
        <authorList>
            <person name="Mangayil R.K."/>
        </authorList>
    </citation>
    <scope>NUCLEOTIDE SEQUENCE [LARGE SCALE GENOMIC DNA]</scope>
    <source>
        <strain evidence="2 3">ENS 9a1a</strain>
    </source>
</reference>
<sequence length="87" mass="9428">MEIPDAQAPAPGLDHGVFIPFMPAVARAGRPVTPPRRSVTGMARGNRASGGPARPLRTHNILIVGTDMTYHNLHHFMGQNRHASTIR</sequence>
<dbReference type="EMBL" id="CP050139">
    <property type="protein sequence ID" value="QIP35188.1"/>
    <property type="molecule type" value="Genomic_DNA"/>
</dbReference>
<feature type="region of interest" description="Disordered" evidence="1">
    <location>
        <begin position="28"/>
        <end position="56"/>
    </location>
</feature>
<dbReference type="RefSeq" id="WP_050800633.1">
    <property type="nucleotide sequence ID" value="NZ_CALMTF010000105.1"/>
</dbReference>
<accession>A0A858JMY4</accession>
<dbReference type="Gene3D" id="3.40.830.10">
    <property type="entry name" value="LigB-like"/>
    <property type="match status" value="1"/>
</dbReference>
<dbReference type="AlphaFoldDB" id="A0A858JMY4"/>
<name>A0A858JMY4_9PROT</name>
<dbReference type="Proteomes" id="UP000502533">
    <property type="component" value="Chromosome"/>
</dbReference>
<proteinExistence type="predicted"/>
<keyword evidence="3" id="KW-1185">Reference proteome</keyword>
<protein>
    <submittedName>
        <fullName evidence="2">Uncharacterized protein</fullName>
    </submittedName>
</protein>
<evidence type="ECO:0000313" key="3">
    <source>
        <dbReference type="Proteomes" id="UP000502533"/>
    </source>
</evidence>
<gene>
    <name evidence="2" type="ORF">GWK63_06670</name>
</gene>
<organism evidence="2 3">
    <name type="scientific">Komagataeibacter rhaeticus</name>
    <dbReference type="NCBI Taxonomy" id="215221"/>
    <lineage>
        <taxon>Bacteria</taxon>
        <taxon>Pseudomonadati</taxon>
        <taxon>Pseudomonadota</taxon>
        <taxon>Alphaproteobacteria</taxon>
        <taxon>Acetobacterales</taxon>
        <taxon>Acetobacteraceae</taxon>
        <taxon>Komagataeibacter</taxon>
    </lineage>
</organism>
<dbReference type="SUPFAM" id="SSF53213">
    <property type="entry name" value="LigB-like"/>
    <property type="match status" value="1"/>
</dbReference>
<evidence type="ECO:0000256" key="1">
    <source>
        <dbReference type="SAM" id="MobiDB-lite"/>
    </source>
</evidence>
<dbReference type="KEGG" id="kre:GWK63_06670"/>
<evidence type="ECO:0000313" key="2">
    <source>
        <dbReference type="EMBL" id="QIP35188.1"/>
    </source>
</evidence>